<dbReference type="RefSeq" id="WP_091260797.1">
    <property type="nucleotide sequence ID" value="NZ_CP080764.1"/>
</dbReference>
<gene>
    <name evidence="3" type="ORF">K3F53_16075</name>
    <name evidence="4" type="ORF">SAMN04489735_102515</name>
</gene>
<evidence type="ECO:0000259" key="2">
    <source>
        <dbReference type="PROSITE" id="PS51272"/>
    </source>
</evidence>
<dbReference type="CDD" id="cd02696">
    <property type="entry name" value="MurNAc-LAA"/>
    <property type="match status" value="1"/>
</dbReference>
<dbReference type="EMBL" id="CP080764">
    <property type="protein sequence ID" value="QYY42347.1"/>
    <property type="molecule type" value="Genomic_DNA"/>
</dbReference>
<dbReference type="Pfam" id="PF00395">
    <property type="entry name" value="SLH"/>
    <property type="match status" value="1"/>
</dbReference>
<dbReference type="EMBL" id="FNDE01000025">
    <property type="protein sequence ID" value="SDH44025.1"/>
    <property type="molecule type" value="Genomic_DNA"/>
</dbReference>
<evidence type="ECO:0000313" key="6">
    <source>
        <dbReference type="Proteomes" id="UP000826616"/>
    </source>
</evidence>
<dbReference type="GO" id="GO:0030288">
    <property type="term" value="C:outer membrane-bounded periplasmic space"/>
    <property type="evidence" value="ECO:0007669"/>
    <property type="project" value="TreeGrafter"/>
</dbReference>
<dbReference type="GO" id="GO:0008745">
    <property type="term" value="F:N-acetylmuramoyl-L-alanine amidase activity"/>
    <property type="evidence" value="ECO:0007669"/>
    <property type="project" value="UniProtKB-EC"/>
</dbReference>
<organism evidence="4 5">
    <name type="scientific">Aneurinibacillus thermoaerophilus</name>
    <dbReference type="NCBI Taxonomy" id="143495"/>
    <lineage>
        <taxon>Bacteria</taxon>
        <taxon>Bacillati</taxon>
        <taxon>Bacillota</taxon>
        <taxon>Bacilli</taxon>
        <taxon>Bacillales</taxon>
        <taxon>Paenibacillaceae</taxon>
        <taxon>Aneurinibacillus group</taxon>
        <taxon>Aneurinibacillus</taxon>
    </lineage>
</organism>
<dbReference type="Proteomes" id="UP000826616">
    <property type="component" value="Chromosome"/>
</dbReference>
<dbReference type="SMART" id="SM00646">
    <property type="entry name" value="Ami_3"/>
    <property type="match status" value="1"/>
</dbReference>
<dbReference type="PANTHER" id="PTHR30404">
    <property type="entry name" value="N-ACETYLMURAMOYL-L-ALANINE AMIDASE"/>
    <property type="match status" value="1"/>
</dbReference>
<protein>
    <submittedName>
        <fullName evidence="4">N-acetylmuramoyl-L-alanine amidase</fullName>
        <ecNumber evidence="3">3.5.1.28</ecNumber>
    </submittedName>
</protein>
<feature type="domain" description="SLH" evidence="2">
    <location>
        <begin position="204"/>
        <end position="266"/>
    </location>
</feature>
<evidence type="ECO:0000313" key="4">
    <source>
        <dbReference type="EMBL" id="SDH44025.1"/>
    </source>
</evidence>
<evidence type="ECO:0000313" key="5">
    <source>
        <dbReference type="Proteomes" id="UP000198956"/>
    </source>
</evidence>
<dbReference type="InterPro" id="IPR002508">
    <property type="entry name" value="MurNAc-LAA_cat"/>
</dbReference>
<dbReference type="GO" id="GO:0009253">
    <property type="term" value="P:peptidoglycan catabolic process"/>
    <property type="evidence" value="ECO:0007669"/>
    <property type="project" value="InterPro"/>
</dbReference>
<evidence type="ECO:0000256" key="1">
    <source>
        <dbReference type="ARBA" id="ARBA00022801"/>
    </source>
</evidence>
<reference evidence="4 5" key="1">
    <citation type="submission" date="2016-10" db="EMBL/GenBank/DDBJ databases">
        <authorList>
            <person name="de Groot N.N."/>
        </authorList>
    </citation>
    <scope>NUCLEOTIDE SEQUENCE [LARGE SCALE GENOMIC DNA]</scope>
    <source>
        <strain evidence="4 5">L 420-91</strain>
    </source>
</reference>
<accession>A0A1G8CEZ1</accession>
<dbReference type="InterPro" id="IPR050695">
    <property type="entry name" value="N-acetylmuramoyl_amidase_3"/>
</dbReference>
<dbReference type="Gene3D" id="3.40.630.40">
    <property type="entry name" value="Zn-dependent exopeptidases"/>
    <property type="match status" value="1"/>
</dbReference>
<sequence>MAKVIVIDPGHGGLDPGAVGNGLQEKDVTLAIAQRASYFLRQYGADVRLTRAGDRTFSTDKHADLNARAEFANNAQAAYFVSIHINAGGGSGFESYVMTGMADEEAGRRQNIMHREVAEAFEKAGLPDRGKKTANFAVLRLTNMPAILLECGFIDRDEDATLLRNRTFIDSIAEAIARGAAKAMGIFSSPLVDNPSPNQPQVISKYYKDITPGMEWAAASVDKLFERGIMRGDGQGNFRPFDKMTRLEAAVALNHAIEYVLKQLGR</sequence>
<dbReference type="Proteomes" id="UP000198956">
    <property type="component" value="Unassembled WGS sequence"/>
</dbReference>
<keyword evidence="6" id="KW-1185">Reference proteome</keyword>
<name>A0A1G8CEZ1_ANETH</name>
<dbReference type="SUPFAM" id="SSF53187">
    <property type="entry name" value="Zn-dependent exopeptidases"/>
    <property type="match status" value="1"/>
</dbReference>
<proteinExistence type="predicted"/>
<dbReference type="PANTHER" id="PTHR30404:SF0">
    <property type="entry name" value="N-ACETYLMURAMOYL-L-ALANINE AMIDASE AMIC"/>
    <property type="match status" value="1"/>
</dbReference>
<evidence type="ECO:0000313" key="3">
    <source>
        <dbReference type="EMBL" id="QYY42347.1"/>
    </source>
</evidence>
<dbReference type="PROSITE" id="PS51272">
    <property type="entry name" value="SLH"/>
    <property type="match status" value="1"/>
</dbReference>
<dbReference type="GeneID" id="97143583"/>
<dbReference type="OrthoDB" id="9763643at2"/>
<reference evidence="3 6" key="2">
    <citation type="submission" date="2021-08" db="EMBL/GenBank/DDBJ databases">
        <title>Complete genome sequence of the strain Aneurinibacillus thermoaerophilus CCM 8960.</title>
        <authorList>
            <person name="Musilova J."/>
            <person name="Kourilova X."/>
            <person name="Pernicova I."/>
            <person name="Bezdicek M."/>
            <person name="Lengerova M."/>
            <person name="Obruca S."/>
            <person name="Sedlar K."/>
        </authorList>
    </citation>
    <scope>NUCLEOTIDE SEQUENCE [LARGE SCALE GENOMIC DNA]</scope>
    <source>
        <strain evidence="3 6">CCM 8960</strain>
    </source>
</reference>
<dbReference type="AlphaFoldDB" id="A0A1G8CEZ1"/>
<keyword evidence="1 3" id="KW-0378">Hydrolase</keyword>
<dbReference type="InterPro" id="IPR001119">
    <property type="entry name" value="SLH_dom"/>
</dbReference>
<dbReference type="Pfam" id="PF01520">
    <property type="entry name" value="Amidase_3"/>
    <property type="match status" value="1"/>
</dbReference>
<dbReference type="EC" id="3.5.1.28" evidence="3"/>